<evidence type="ECO:0000313" key="3">
    <source>
        <dbReference type="Proteomes" id="UP001221142"/>
    </source>
</evidence>
<keyword evidence="3" id="KW-1185">Reference proteome</keyword>
<feature type="region of interest" description="Disordered" evidence="1">
    <location>
        <begin position="14"/>
        <end position="34"/>
    </location>
</feature>
<gene>
    <name evidence="2" type="ORF">FB45DRAFT_1031087</name>
</gene>
<reference evidence="2" key="1">
    <citation type="submission" date="2023-03" db="EMBL/GenBank/DDBJ databases">
        <title>Massive genome expansion in bonnet fungi (Mycena s.s.) driven by repeated elements and novel gene families across ecological guilds.</title>
        <authorList>
            <consortium name="Lawrence Berkeley National Laboratory"/>
            <person name="Harder C.B."/>
            <person name="Miyauchi S."/>
            <person name="Viragh M."/>
            <person name="Kuo A."/>
            <person name="Thoen E."/>
            <person name="Andreopoulos B."/>
            <person name="Lu D."/>
            <person name="Skrede I."/>
            <person name="Drula E."/>
            <person name="Henrissat B."/>
            <person name="Morin E."/>
            <person name="Kohler A."/>
            <person name="Barry K."/>
            <person name="LaButti K."/>
            <person name="Morin E."/>
            <person name="Salamov A."/>
            <person name="Lipzen A."/>
            <person name="Mereny Z."/>
            <person name="Hegedus B."/>
            <person name="Baldrian P."/>
            <person name="Stursova M."/>
            <person name="Weitz H."/>
            <person name="Taylor A."/>
            <person name="Grigoriev I.V."/>
            <person name="Nagy L.G."/>
            <person name="Martin F."/>
            <person name="Kauserud H."/>
        </authorList>
    </citation>
    <scope>NUCLEOTIDE SEQUENCE</scope>
    <source>
        <strain evidence="2">9284</strain>
    </source>
</reference>
<dbReference type="AlphaFoldDB" id="A0AAD7FGL7"/>
<sequence>MSTLLQAAAAELSDVESVPSSTTSPGMSRKQGREAKLREDVLCEVLNGTCVRCLNCGQNIKLSLKSDFDASHWLRHRGRCLKRSRALEKAAQSVETSPTSSARALSIPPAEEAVDSEIPDVTDPSLDTPAATLDVQPPPEWQSWQTWDWSQLKCRFPVPKDL</sequence>
<name>A0AAD7FGL7_9AGAR</name>
<dbReference type="EMBL" id="JARKIF010000014">
    <property type="protein sequence ID" value="KAJ7623145.1"/>
    <property type="molecule type" value="Genomic_DNA"/>
</dbReference>
<evidence type="ECO:0000313" key="2">
    <source>
        <dbReference type="EMBL" id="KAJ7623145.1"/>
    </source>
</evidence>
<comment type="caution">
    <text evidence="2">The sequence shown here is derived from an EMBL/GenBank/DDBJ whole genome shotgun (WGS) entry which is preliminary data.</text>
</comment>
<accession>A0AAD7FGL7</accession>
<dbReference type="Proteomes" id="UP001221142">
    <property type="component" value="Unassembled WGS sequence"/>
</dbReference>
<protein>
    <submittedName>
        <fullName evidence="2">Uncharacterized protein</fullName>
    </submittedName>
</protein>
<evidence type="ECO:0000256" key="1">
    <source>
        <dbReference type="SAM" id="MobiDB-lite"/>
    </source>
</evidence>
<feature type="region of interest" description="Disordered" evidence="1">
    <location>
        <begin position="91"/>
        <end position="141"/>
    </location>
</feature>
<organism evidence="2 3">
    <name type="scientific">Roridomyces roridus</name>
    <dbReference type="NCBI Taxonomy" id="1738132"/>
    <lineage>
        <taxon>Eukaryota</taxon>
        <taxon>Fungi</taxon>
        <taxon>Dikarya</taxon>
        <taxon>Basidiomycota</taxon>
        <taxon>Agaricomycotina</taxon>
        <taxon>Agaricomycetes</taxon>
        <taxon>Agaricomycetidae</taxon>
        <taxon>Agaricales</taxon>
        <taxon>Marasmiineae</taxon>
        <taxon>Mycenaceae</taxon>
        <taxon>Roridomyces</taxon>
    </lineage>
</organism>
<proteinExistence type="predicted"/>
<feature type="compositionally biased region" description="Polar residues" evidence="1">
    <location>
        <begin position="93"/>
        <end position="103"/>
    </location>
</feature>